<dbReference type="InterPro" id="IPR027417">
    <property type="entry name" value="P-loop_NTPase"/>
</dbReference>
<dbReference type="OrthoDB" id="123929at2759"/>
<keyword evidence="6" id="KW-0175">Coiled coil</keyword>
<dbReference type="GO" id="GO:0003777">
    <property type="term" value="F:microtubule motor activity"/>
    <property type="evidence" value="ECO:0007669"/>
    <property type="project" value="InterPro"/>
</dbReference>
<dbReference type="AlphaFoldDB" id="A0A830HTR8"/>
<dbReference type="Proteomes" id="UP000660262">
    <property type="component" value="Unassembled WGS sequence"/>
</dbReference>
<dbReference type="InterPro" id="IPR019821">
    <property type="entry name" value="Kinesin_motor_CS"/>
</dbReference>
<evidence type="ECO:0000259" key="8">
    <source>
        <dbReference type="PROSITE" id="PS50067"/>
    </source>
</evidence>
<evidence type="ECO:0000256" key="6">
    <source>
        <dbReference type="SAM" id="Coils"/>
    </source>
</evidence>
<evidence type="ECO:0000256" key="5">
    <source>
        <dbReference type="RuleBase" id="RU000394"/>
    </source>
</evidence>
<keyword evidence="3 4" id="KW-0505">Motor protein</keyword>
<evidence type="ECO:0000313" key="9">
    <source>
        <dbReference type="EMBL" id="GHP10866.1"/>
    </source>
</evidence>
<evidence type="ECO:0000256" key="7">
    <source>
        <dbReference type="SAM" id="MobiDB-lite"/>
    </source>
</evidence>
<dbReference type="Gene3D" id="3.40.850.10">
    <property type="entry name" value="Kinesin motor domain"/>
    <property type="match status" value="1"/>
</dbReference>
<reference evidence="9" key="1">
    <citation type="submission" date="2020-10" db="EMBL/GenBank/DDBJ databases">
        <title>Unveiling of a novel bifunctional photoreceptor, Dualchrome1, isolated from a cosmopolitan green alga.</title>
        <authorList>
            <person name="Suzuki S."/>
            <person name="Kawachi M."/>
        </authorList>
    </citation>
    <scope>NUCLEOTIDE SEQUENCE</scope>
    <source>
        <strain evidence="9">NIES 2893</strain>
    </source>
</reference>
<dbReference type="EMBL" id="BNJQ01000031">
    <property type="protein sequence ID" value="GHP10866.1"/>
    <property type="molecule type" value="Genomic_DNA"/>
</dbReference>
<feature type="compositionally biased region" description="Acidic residues" evidence="7">
    <location>
        <begin position="151"/>
        <end position="166"/>
    </location>
</feature>
<dbReference type="GO" id="GO:0005874">
    <property type="term" value="C:microtubule"/>
    <property type="evidence" value="ECO:0007669"/>
    <property type="project" value="UniProtKB-KW"/>
</dbReference>
<protein>
    <recommendedName>
        <fullName evidence="5">Kinesin-like protein</fullName>
    </recommendedName>
</protein>
<dbReference type="SUPFAM" id="SSF52540">
    <property type="entry name" value="P-loop containing nucleoside triphosphate hydrolases"/>
    <property type="match status" value="1"/>
</dbReference>
<feature type="compositionally biased region" description="Acidic residues" evidence="7">
    <location>
        <begin position="735"/>
        <end position="751"/>
    </location>
</feature>
<organism evidence="9 10">
    <name type="scientific">Pycnococcus provasolii</name>
    <dbReference type="NCBI Taxonomy" id="41880"/>
    <lineage>
        <taxon>Eukaryota</taxon>
        <taxon>Viridiplantae</taxon>
        <taxon>Chlorophyta</taxon>
        <taxon>Pseudoscourfieldiophyceae</taxon>
        <taxon>Pseudoscourfieldiales</taxon>
        <taxon>Pycnococcaceae</taxon>
        <taxon>Pycnococcus</taxon>
    </lineage>
</organism>
<dbReference type="PANTHER" id="PTHR47969">
    <property type="entry name" value="CHROMOSOME-ASSOCIATED KINESIN KIF4A-RELATED"/>
    <property type="match status" value="1"/>
</dbReference>
<evidence type="ECO:0000313" key="10">
    <source>
        <dbReference type="Proteomes" id="UP000660262"/>
    </source>
</evidence>
<feature type="domain" description="Kinesin motor" evidence="8">
    <location>
        <begin position="224"/>
        <end position="639"/>
    </location>
</feature>
<dbReference type="GO" id="GO:0008017">
    <property type="term" value="F:microtubule binding"/>
    <property type="evidence" value="ECO:0007669"/>
    <property type="project" value="InterPro"/>
</dbReference>
<dbReference type="GO" id="GO:0007052">
    <property type="term" value="P:mitotic spindle organization"/>
    <property type="evidence" value="ECO:0007669"/>
    <property type="project" value="TreeGrafter"/>
</dbReference>
<evidence type="ECO:0000256" key="3">
    <source>
        <dbReference type="ARBA" id="ARBA00023175"/>
    </source>
</evidence>
<dbReference type="PROSITE" id="PS50067">
    <property type="entry name" value="KINESIN_MOTOR_2"/>
    <property type="match status" value="1"/>
</dbReference>
<keyword evidence="5" id="KW-0493">Microtubule</keyword>
<keyword evidence="10" id="KW-1185">Reference proteome</keyword>
<evidence type="ECO:0000256" key="2">
    <source>
        <dbReference type="ARBA" id="ARBA00022840"/>
    </source>
</evidence>
<dbReference type="Pfam" id="PF00225">
    <property type="entry name" value="Kinesin"/>
    <property type="match status" value="1"/>
</dbReference>
<feature type="coiled-coil region" evidence="6">
    <location>
        <begin position="671"/>
        <end position="712"/>
    </location>
</feature>
<keyword evidence="2 4" id="KW-0067">ATP-binding</keyword>
<dbReference type="PROSITE" id="PS00411">
    <property type="entry name" value="KINESIN_MOTOR_1"/>
    <property type="match status" value="1"/>
</dbReference>
<comment type="caution">
    <text evidence="9">The sequence shown here is derived from an EMBL/GenBank/DDBJ whole genome shotgun (WGS) entry which is preliminary data.</text>
</comment>
<feature type="binding site" evidence="4">
    <location>
        <begin position="351"/>
        <end position="358"/>
    </location>
    <ligand>
        <name>ATP</name>
        <dbReference type="ChEBI" id="CHEBI:30616"/>
    </ligand>
</feature>
<feature type="region of interest" description="Disordered" evidence="7">
    <location>
        <begin position="733"/>
        <end position="822"/>
    </location>
</feature>
<feature type="compositionally biased region" description="Basic and acidic residues" evidence="7">
    <location>
        <begin position="786"/>
        <end position="809"/>
    </location>
</feature>
<dbReference type="GO" id="GO:0005875">
    <property type="term" value="C:microtubule associated complex"/>
    <property type="evidence" value="ECO:0007669"/>
    <property type="project" value="TreeGrafter"/>
</dbReference>
<name>A0A830HTR8_9CHLO</name>
<feature type="region of interest" description="Disordered" evidence="7">
    <location>
        <begin position="110"/>
        <end position="182"/>
    </location>
</feature>
<comment type="similarity">
    <text evidence="4 5">Belongs to the TRAFAC class myosin-kinesin ATPase superfamily. Kinesin family.</text>
</comment>
<evidence type="ECO:0000256" key="1">
    <source>
        <dbReference type="ARBA" id="ARBA00022741"/>
    </source>
</evidence>
<sequence length="822" mass="87334">MDGQTNNGGGGQAFVGDSEMDVPVRDDNMNMNAAAAAALESDGQAAAVVYCAQEHVKSMTVKQMRALLETWRVDLAVHGVKANTRKAVWVELVVAEAQKRKDDTHALAQEEEEIDDDDQQLHQPDNLADAQDDDDFVVDEAQKEDVHMHDQEEEEDDEEDEEDEDAYSFPPGETEPRFSDEMRPRNLENLFAAEASALRKRKRTTLQQATVNDENSNADPSSARMQVVLRVRPPRTANNTVAPADSTCTSTLQPANAPAVRRRADAKDAVPAAGPARPCIAIESADTVRLQAPAGSEAHKRGGGGVPQMLRFGRVLGPAATQTQAYAAAAAGMVDDALLRGGTGGVVLTYGITASGKTFTLEGTRNCPGIVPQTIDRIYRHLYGADAAGRAGETERIAPRVSSFEIYGERVFDLIGPERQDARGSACVSATETDEGAARHAVSHAASAAPLPIREVADGSVVVCGLVERPCASAAEAMALYRRCRAKRRAARTALNRSSSRSHAVFTVTLPPAAPGVAPARLTFVDLAGSERAGRTGHGGAALKESIAINASLMALGRCLEATRHNQMIAAQAAKGGAGAAPAKPPVPVPFRDSAITHLLRDPLKGIGRLVLVVGISPDACDFDETLHTLRYASAAARTRQDTTARMGAFAVPAVEKPPPKAKPPGPATQLKAAQAAAAASTSEVHQLRAEVDRLRSQLAEATRLAAEREAALKAEVRAAMASSVAMEGLRGAWEDEGDDDANDDFDDDKENDGASTGGGRRKSRRQTTVQAPRGPVAVQAPSTLERVHPALRRAAEAAELKRREKEAEVVGARVLRARNRA</sequence>
<feature type="compositionally biased region" description="Polar residues" evidence="7">
    <location>
        <begin position="205"/>
        <end position="222"/>
    </location>
</feature>
<dbReference type="PRINTS" id="PR00380">
    <property type="entry name" value="KINESINHEAVY"/>
</dbReference>
<dbReference type="SMART" id="SM00129">
    <property type="entry name" value="KISc"/>
    <property type="match status" value="1"/>
</dbReference>
<dbReference type="InterPro" id="IPR036961">
    <property type="entry name" value="Kinesin_motor_dom_sf"/>
</dbReference>
<feature type="region of interest" description="Disordered" evidence="7">
    <location>
        <begin position="199"/>
        <end position="222"/>
    </location>
</feature>
<keyword evidence="1 4" id="KW-0547">Nucleotide-binding</keyword>
<evidence type="ECO:0000256" key="4">
    <source>
        <dbReference type="PROSITE-ProRule" id="PRU00283"/>
    </source>
</evidence>
<dbReference type="GO" id="GO:0051231">
    <property type="term" value="P:spindle elongation"/>
    <property type="evidence" value="ECO:0007669"/>
    <property type="project" value="TreeGrafter"/>
</dbReference>
<dbReference type="GO" id="GO:0005524">
    <property type="term" value="F:ATP binding"/>
    <property type="evidence" value="ECO:0007669"/>
    <property type="project" value="UniProtKB-UniRule"/>
</dbReference>
<dbReference type="PANTHER" id="PTHR47969:SF29">
    <property type="entry name" value="KINESIN-LIKE PROTEIN"/>
    <property type="match status" value="1"/>
</dbReference>
<feature type="compositionally biased region" description="Basic and acidic residues" evidence="7">
    <location>
        <begin position="140"/>
        <end position="150"/>
    </location>
</feature>
<accession>A0A830HTR8</accession>
<gene>
    <name evidence="9" type="ORF">PPROV_000959700</name>
</gene>
<dbReference type="InterPro" id="IPR027640">
    <property type="entry name" value="Kinesin-like_fam"/>
</dbReference>
<proteinExistence type="inferred from homology"/>
<dbReference type="GO" id="GO:0007018">
    <property type="term" value="P:microtubule-based movement"/>
    <property type="evidence" value="ECO:0007669"/>
    <property type="project" value="InterPro"/>
</dbReference>
<dbReference type="InterPro" id="IPR001752">
    <property type="entry name" value="Kinesin_motor_dom"/>
</dbReference>